<proteinExistence type="predicted"/>
<keyword evidence="1" id="KW-0175">Coiled coil</keyword>
<dbReference type="EMBL" id="CR378667">
    <property type="protein sequence ID" value="CAG19749.1"/>
    <property type="molecule type" value="Genomic_DNA"/>
</dbReference>
<accession>Q6LSH7</accession>
<name>Q6LSH7_PHOPR</name>
<dbReference type="KEGG" id="ppr:PBPRA1338"/>
<feature type="coiled-coil region" evidence="1">
    <location>
        <begin position="5"/>
        <end position="35"/>
    </location>
</feature>
<dbReference type="AlphaFoldDB" id="Q6LSH7"/>
<dbReference type="Proteomes" id="UP000000593">
    <property type="component" value="Chromosome 1"/>
</dbReference>
<dbReference type="RefSeq" id="WP_011218077.1">
    <property type="nucleotide sequence ID" value="NC_006370.1"/>
</dbReference>
<evidence type="ECO:0000313" key="3">
    <source>
        <dbReference type="Proteomes" id="UP000000593"/>
    </source>
</evidence>
<dbReference type="HOGENOM" id="CLU_1738835_0_0_6"/>
<keyword evidence="3" id="KW-1185">Reference proteome</keyword>
<organism evidence="2 3">
    <name type="scientific">Photobacterium profundum (strain SS9)</name>
    <dbReference type="NCBI Taxonomy" id="298386"/>
    <lineage>
        <taxon>Bacteria</taxon>
        <taxon>Pseudomonadati</taxon>
        <taxon>Pseudomonadota</taxon>
        <taxon>Gammaproteobacteria</taxon>
        <taxon>Vibrionales</taxon>
        <taxon>Vibrionaceae</taxon>
        <taxon>Photobacterium</taxon>
    </lineage>
</organism>
<evidence type="ECO:0000313" key="2">
    <source>
        <dbReference type="EMBL" id="CAG19749.1"/>
    </source>
</evidence>
<reference evidence="3" key="1">
    <citation type="journal article" date="2005" name="Science">
        <title>Life at depth: Photobacterium profundum genome sequence and expression analysis.</title>
        <authorList>
            <person name="Vezzi A."/>
            <person name="Campanaro S."/>
            <person name="D'Angelo M."/>
            <person name="Simonato F."/>
            <person name="Vitulo N."/>
            <person name="Lauro F.M."/>
            <person name="Cestaro A."/>
            <person name="Malacrida G."/>
            <person name="Simionati B."/>
            <person name="Cannata N."/>
            <person name="Romualdi C."/>
            <person name="Bartlett D.H."/>
            <person name="Valle G."/>
        </authorList>
    </citation>
    <scope>NUCLEOTIDE SEQUENCE [LARGE SCALE GENOMIC DNA]</scope>
    <source>
        <strain evidence="3">ATCC BAA-1253 / SS9</strain>
    </source>
</reference>
<evidence type="ECO:0000256" key="1">
    <source>
        <dbReference type="SAM" id="Coils"/>
    </source>
</evidence>
<protein>
    <submittedName>
        <fullName evidence="2">Uncharacterized protein</fullName>
    </submittedName>
</protein>
<dbReference type="eggNOG" id="ENOG502ZKKA">
    <property type="taxonomic scope" value="Bacteria"/>
</dbReference>
<gene>
    <name evidence="2" type="ordered locus">PBPRA1338</name>
</gene>
<sequence length="150" mass="16964">MSFSLDSLRAMVEEKRKDLEELEAAIRVMERLETKDLSFAPIGSSTSPNEVNDDGLIDLNNLDVAQSAPQSKRSLKDDVRELVPRFGNQEFTVSHVEAALKNMGKTTNAKNFKNRLSMLVRTLADENVIERTYKGVGNTPHKYRHIKESE</sequence>